<feature type="region of interest" description="Disordered" evidence="1">
    <location>
        <begin position="1"/>
        <end position="25"/>
    </location>
</feature>
<evidence type="ECO:0000313" key="3">
    <source>
        <dbReference type="Proteomes" id="UP001143674"/>
    </source>
</evidence>
<name>A0A7X0Q3D6_RALSL</name>
<gene>
    <name evidence="2" type="ORF">LBW55_23735</name>
</gene>
<sequence>MKLEQGISTPADSGSRSSAVDRDGAATFLSGRGQAWQRAMEQAEFAGWFKGPEDGRKSTGSAAASEVPPALHMTAGQSTPMPHYSLFDSAQPSRFLADSRDALWGAGSSCMSGDAGLAGYATGDERAQGLGNSSGTVSALAALLRGAVASAVGPTVEFDVTMASLTGVMSASRWWPTAAAPSAANSASELVCAEDGLTEAEVSPVSTAQGGTANADPNPKIRVHVEWSEAGVRVWLGVDHDAEAALPQMQRQLDRVLAESGSQLLSLVCNGRPVVGPMDRPWAKSFPLAMSLPGPYQPGFQGGDWSSGQPIFHLDEQVER</sequence>
<evidence type="ECO:0000313" key="2">
    <source>
        <dbReference type="EMBL" id="MDB0524626.1"/>
    </source>
</evidence>
<protein>
    <submittedName>
        <fullName evidence="2">Uncharacterized protein</fullName>
    </submittedName>
</protein>
<proteinExistence type="predicted"/>
<feature type="compositionally biased region" description="Polar residues" evidence="1">
    <location>
        <begin position="1"/>
        <end position="18"/>
    </location>
</feature>
<accession>A0A7X0Q3D6</accession>
<feature type="region of interest" description="Disordered" evidence="1">
    <location>
        <begin position="49"/>
        <end position="68"/>
    </location>
</feature>
<dbReference type="EMBL" id="JAIVEX010000015">
    <property type="protein sequence ID" value="MDB0524626.1"/>
    <property type="molecule type" value="Genomic_DNA"/>
</dbReference>
<reference evidence="2" key="1">
    <citation type="submission" date="2021-09" db="EMBL/GenBank/DDBJ databases">
        <title>Genomic analysis of Ralstonia spp.</title>
        <authorList>
            <person name="Aburjaile F."/>
            <person name="Ariute J.C."/>
            <person name="Pais A.K.L."/>
            <person name="Albuquerque G.M.R."/>
            <person name="Silva A.M.F."/>
            <person name="Brenig B."/>
            <person name="Azevedo V."/>
            <person name="Matiuzzi M."/>
            <person name="Ramos R."/>
            <person name="Goes-Neto A."/>
            <person name="Soares S."/>
            <person name="Iseppon A.M.B."/>
            <person name="Souza E."/>
            <person name="Gama M."/>
        </authorList>
    </citation>
    <scope>NUCLEOTIDE SEQUENCE</scope>
    <source>
        <strain evidence="2">B4</strain>
    </source>
</reference>
<comment type="caution">
    <text evidence="2">The sequence shown here is derived from an EMBL/GenBank/DDBJ whole genome shotgun (WGS) entry which is preliminary data.</text>
</comment>
<organism evidence="2 3">
    <name type="scientific">Ralstonia solanacearum</name>
    <name type="common">Pseudomonas solanacearum</name>
    <dbReference type="NCBI Taxonomy" id="305"/>
    <lineage>
        <taxon>Bacteria</taxon>
        <taxon>Pseudomonadati</taxon>
        <taxon>Pseudomonadota</taxon>
        <taxon>Betaproteobacteria</taxon>
        <taxon>Burkholderiales</taxon>
        <taxon>Burkholderiaceae</taxon>
        <taxon>Ralstonia</taxon>
        <taxon>Ralstonia solanacearum species complex</taxon>
    </lineage>
</organism>
<dbReference type="AlphaFoldDB" id="A0A7X0Q3D6"/>
<dbReference type="Proteomes" id="UP001143674">
    <property type="component" value="Unassembled WGS sequence"/>
</dbReference>
<dbReference type="RefSeq" id="WP_184849881.1">
    <property type="nucleotide sequence ID" value="NZ_JABZEH010000001.1"/>
</dbReference>
<evidence type="ECO:0000256" key="1">
    <source>
        <dbReference type="SAM" id="MobiDB-lite"/>
    </source>
</evidence>